<feature type="domain" description="C2H2-type" evidence="10">
    <location>
        <begin position="173"/>
        <end position="200"/>
    </location>
</feature>
<comment type="subcellular location">
    <subcellularLocation>
        <location evidence="1">Nucleus</location>
    </subcellularLocation>
</comment>
<evidence type="ECO:0000313" key="12">
    <source>
        <dbReference type="Proteomes" id="UP000267096"/>
    </source>
</evidence>
<evidence type="ECO:0000313" key="11">
    <source>
        <dbReference type="EMBL" id="VDK44600.1"/>
    </source>
</evidence>
<dbReference type="PANTHER" id="PTHR24404">
    <property type="entry name" value="ZINC FINGER PROTEIN"/>
    <property type="match status" value="1"/>
</dbReference>
<feature type="compositionally biased region" description="Polar residues" evidence="9">
    <location>
        <begin position="347"/>
        <end position="359"/>
    </location>
</feature>
<feature type="domain" description="C2H2-type" evidence="10">
    <location>
        <begin position="201"/>
        <end position="223"/>
    </location>
</feature>
<protein>
    <submittedName>
        <fullName evidence="13">Zinc finger protein</fullName>
    </submittedName>
</protein>
<dbReference type="GO" id="GO:0008270">
    <property type="term" value="F:zinc ion binding"/>
    <property type="evidence" value="ECO:0007669"/>
    <property type="project" value="UniProtKB-KW"/>
</dbReference>
<evidence type="ECO:0000256" key="5">
    <source>
        <dbReference type="ARBA" id="ARBA00022833"/>
    </source>
</evidence>
<dbReference type="PROSITE" id="PS50157">
    <property type="entry name" value="ZINC_FINGER_C2H2_2"/>
    <property type="match status" value="4"/>
</dbReference>
<dbReference type="FunFam" id="3.30.160.60:FF:003608">
    <property type="entry name" value="Zinc finger and BTB domain-containing 32"/>
    <property type="match status" value="1"/>
</dbReference>
<dbReference type="InterPro" id="IPR050589">
    <property type="entry name" value="Ikaros_C2H2-ZF"/>
</dbReference>
<proteinExistence type="predicted"/>
<dbReference type="GO" id="GO:0003700">
    <property type="term" value="F:DNA-binding transcription factor activity"/>
    <property type="evidence" value="ECO:0007669"/>
    <property type="project" value="TreeGrafter"/>
</dbReference>
<feature type="compositionally biased region" description="Low complexity" evidence="9">
    <location>
        <begin position="306"/>
        <end position="324"/>
    </location>
</feature>
<reference evidence="13" key="1">
    <citation type="submission" date="2016-04" db="UniProtKB">
        <authorList>
            <consortium name="WormBaseParasite"/>
        </authorList>
    </citation>
    <scope>IDENTIFICATION</scope>
</reference>
<feature type="compositionally biased region" description="Low complexity" evidence="9">
    <location>
        <begin position="503"/>
        <end position="512"/>
    </location>
</feature>
<dbReference type="InterPro" id="IPR036236">
    <property type="entry name" value="Znf_C2H2_sf"/>
</dbReference>
<dbReference type="Proteomes" id="UP000267096">
    <property type="component" value="Unassembled WGS sequence"/>
</dbReference>
<keyword evidence="5" id="KW-0862">Zinc</keyword>
<feature type="compositionally biased region" description="Low complexity" evidence="9">
    <location>
        <begin position="360"/>
        <end position="396"/>
    </location>
</feature>
<accession>A0A158PND7</accession>
<keyword evidence="12" id="KW-1185">Reference proteome</keyword>
<dbReference type="PROSITE" id="PS00028">
    <property type="entry name" value="ZINC_FINGER_C2H2_1"/>
    <property type="match status" value="5"/>
</dbReference>
<dbReference type="GO" id="GO:0006357">
    <property type="term" value="P:regulation of transcription by RNA polymerase II"/>
    <property type="evidence" value="ECO:0007669"/>
    <property type="project" value="TreeGrafter"/>
</dbReference>
<evidence type="ECO:0000256" key="1">
    <source>
        <dbReference type="ARBA" id="ARBA00004123"/>
    </source>
</evidence>
<evidence type="ECO:0000256" key="7">
    <source>
        <dbReference type="ARBA" id="ARBA00023242"/>
    </source>
</evidence>
<feature type="compositionally biased region" description="Polar residues" evidence="9">
    <location>
        <begin position="325"/>
        <end position="335"/>
    </location>
</feature>
<dbReference type="Pfam" id="PF00096">
    <property type="entry name" value="zf-C2H2"/>
    <property type="match status" value="1"/>
</dbReference>
<keyword evidence="7" id="KW-0539">Nucleus</keyword>
<name>A0A158PND7_ANISI</name>
<dbReference type="WBParaSite" id="ASIM_0001175001-mRNA-1">
    <property type="protein sequence ID" value="ASIM_0001175001-mRNA-1"/>
    <property type="gene ID" value="ASIM_0001175001"/>
</dbReference>
<dbReference type="SUPFAM" id="SSF57667">
    <property type="entry name" value="beta-beta-alpha zinc fingers"/>
    <property type="match status" value="2"/>
</dbReference>
<dbReference type="OrthoDB" id="5576026at2759"/>
<dbReference type="GO" id="GO:0000978">
    <property type="term" value="F:RNA polymerase II cis-regulatory region sequence-specific DNA binding"/>
    <property type="evidence" value="ECO:0007669"/>
    <property type="project" value="TreeGrafter"/>
</dbReference>
<dbReference type="EMBL" id="UYRR01031050">
    <property type="protein sequence ID" value="VDK44600.1"/>
    <property type="molecule type" value="Genomic_DNA"/>
</dbReference>
<dbReference type="AlphaFoldDB" id="A0A158PND7"/>
<feature type="region of interest" description="Disordered" evidence="9">
    <location>
        <begin position="488"/>
        <end position="515"/>
    </location>
</feature>
<gene>
    <name evidence="11" type="ORF">ASIM_LOCUS11216</name>
</gene>
<evidence type="ECO:0000256" key="2">
    <source>
        <dbReference type="ARBA" id="ARBA00022723"/>
    </source>
</evidence>
<dbReference type="Gene3D" id="3.30.160.60">
    <property type="entry name" value="Classic Zinc Finger"/>
    <property type="match status" value="3"/>
</dbReference>
<evidence type="ECO:0000256" key="4">
    <source>
        <dbReference type="ARBA" id="ARBA00022771"/>
    </source>
</evidence>
<feature type="region of interest" description="Disordered" evidence="9">
    <location>
        <begin position="306"/>
        <end position="406"/>
    </location>
</feature>
<dbReference type="InterPro" id="IPR013087">
    <property type="entry name" value="Znf_C2H2_type"/>
</dbReference>
<evidence type="ECO:0000259" key="10">
    <source>
        <dbReference type="PROSITE" id="PS50157"/>
    </source>
</evidence>
<evidence type="ECO:0000256" key="6">
    <source>
        <dbReference type="ARBA" id="ARBA00023125"/>
    </source>
</evidence>
<feature type="region of interest" description="Disordered" evidence="9">
    <location>
        <begin position="59"/>
        <end position="85"/>
    </location>
</feature>
<dbReference type="PANTHER" id="PTHR24404:SF78">
    <property type="entry name" value="ZINC FINGER PROTEIN ZTF-16"/>
    <property type="match status" value="1"/>
</dbReference>
<feature type="domain" description="C2H2-type" evidence="10">
    <location>
        <begin position="230"/>
        <end position="256"/>
    </location>
</feature>
<keyword evidence="4 8" id="KW-0863">Zinc-finger</keyword>
<keyword evidence="3" id="KW-0677">Repeat</keyword>
<reference evidence="11 12" key="2">
    <citation type="submission" date="2018-11" db="EMBL/GenBank/DDBJ databases">
        <authorList>
            <consortium name="Pathogen Informatics"/>
        </authorList>
    </citation>
    <scope>NUCLEOTIDE SEQUENCE [LARGE SCALE GENOMIC DNA]</scope>
</reference>
<keyword evidence="2" id="KW-0479">Metal-binding</keyword>
<evidence type="ECO:0000313" key="13">
    <source>
        <dbReference type="WBParaSite" id="ASIM_0001175001-mRNA-1"/>
    </source>
</evidence>
<organism evidence="13">
    <name type="scientific">Anisakis simplex</name>
    <name type="common">Herring worm</name>
    <dbReference type="NCBI Taxonomy" id="6269"/>
    <lineage>
        <taxon>Eukaryota</taxon>
        <taxon>Metazoa</taxon>
        <taxon>Ecdysozoa</taxon>
        <taxon>Nematoda</taxon>
        <taxon>Chromadorea</taxon>
        <taxon>Rhabditida</taxon>
        <taxon>Spirurina</taxon>
        <taxon>Ascaridomorpha</taxon>
        <taxon>Ascaridoidea</taxon>
        <taxon>Anisakidae</taxon>
        <taxon>Anisakis</taxon>
        <taxon>Anisakis simplex complex</taxon>
    </lineage>
</organism>
<dbReference type="GO" id="GO:0005634">
    <property type="term" value="C:nucleus"/>
    <property type="evidence" value="ECO:0007669"/>
    <property type="project" value="UniProtKB-SubCell"/>
</dbReference>
<evidence type="ECO:0000256" key="9">
    <source>
        <dbReference type="SAM" id="MobiDB-lite"/>
    </source>
</evidence>
<keyword evidence="6" id="KW-0238">DNA-binding</keyword>
<dbReference type="SMART" id="SM00355">
    <property type="entry name" value="ZnF_C2H2"/>
    <property type="match status" value="8"/>
</dbReference>
<sequence length="582" mass="64215">MAVEDMNACAECGYTTNNFAEFTEHIEQHESEQLCLLQQQQQQQQQQQLQQDDSIIRSDHQTSNQQEWSCEDVADESATTISSPEQSPLITYGVLSRSLSPLSAVSNPTTTATSKRITNSTSATATALTTNNHNGSNSNKTVHSCPHCNFTTFMSQHMKSHLEAHERHQGQMYQCDICHMQFSQKANMHRHRMRHSGVKPYQCRYCLKKFFRKDQMQEHSMTHIKTGADFDCPVSMCDQQFSQHSGLRNHLDEMHTISPSSPASCKRCSLLFSNSRRLLLHYQTKHDEGDTSGIVVMPSGEVLGTNTSLSSSSLFRTASDSTSSTGSMPTASSVANAPPVAKKRRSSTFASSSLPTQTINSSCSSSSSSSSTSSTSSTNANENKSNENSDNNKNGNPLMNPPTAIDTSSLSISQNISAAIRHQLKLIQQQDYSLNALEKKLAYCQDYEQNPYTVTNEELLMSLSNAATLPSMFSDAKAEAAMQLWTREGNSASSSDNTEEQSHSPSVDSSSSAVDGEIGDKEQQVIFQECMHCGMIFLDQTLYLLHKGLHSDSDPWKCNLCGHPCGDKYMFTTHVISSDHSC</sequence>
<evidence type="ECO:0000256" key="8">
    <source>
        <dbReference type="PROSITE-ProRule" id="PRU00042"/>
    </source>
</evidence>
<dbReference type="FunFam" id="3.30.160.60:FF:001669">
    <property type="entry name" value="Uncharacterized protein, isoform B"/>
    <property type="match status" value="1"/>
</dbReference>
<evidence type="ECO:0000256" key="3">
    <source>
        <dbReference type="ARBA" id="ARBA00022737"/>
    </source>
</evidence>
<feature type="domain" description="C2H2-type" evidence="10">
    <location>
        <begin position="528"/>
        <end position="555"/>
    </location>
</feature>